<comment type="caution">
    <text evidence="1">The sequence shown here is derived from an EMBL/GenBank/DDBJ whole genome shotgun (WGS) entry which is preliminary data.</text>
</comment>
<evidence type="ECO:0000313" key="1">
    <source>
        <dbReference type="EMBL" id="PTQ87098.1"/>
    </source>
</evidence>
<accession>A0A2T5ITD7</accession>
<reference evidence="1 2" key="1">
    <citation type="submission" date="2018-04" db="EMBL/GenBank/DDBJ databases">
        <title>Genomic Encyclopedia of Archaeal and Bacterial Type Strains, Phase II (KMG-II): from individual species to whole genera.</title>
        <authorList>
            <person name="Goeker M."/>
        </authorList>
    </citation>
    <scope>NUCLEOTIDE SEQUENCE [LARGE SCALE GENOMIC DNA]</scope>
    <source>
        <strain evidence="1 2">DSM 5822</strain>
    </source>
</reference>
<gene>
    <name evidence="1" type="ORF">C8N29_12420</name>
</gene>
<dbReference type="EMBL" id="QAON01000024">
    <property type="protein sequence ID" value="PTQ87098.1"/>
    <property type="molecule type" value="Genomic_DNA"/>
</dbReference>
<evidence type="ECO:0000313" key="2">
    <source>
        <dbReference type="Proteomes" id="UP000244223"/>
    </source>
</evidence>
<sequence length="264" mass="29476">MAKHYPQTLWDAIRAYWENSNASFLEAAKAVCKGEDIPSKPVIFKRAQKENWQKKGNAKVTVGNGNEDALPTEQTIDDINKSVRKKADLLGIKGNADSKVGNGLSDVILNNIHLSPEQIDELCEDYRASVLQNHRTDFDQLNAVVNKCIELFRKAIDLILEGCIAVEGDIVDPKTGFVHEGMARSLLTAEFSIKAMLNAATVKNIIQTNQRKSYSLETYEEPNSTGNLAQKALSSKGMGNHYERIRLSKKDERERMKDKLKGVV</sequence>
<name>A0A2T5ITD7_9GAMM</name>
<keyword evidence="2" id="KW-1185">Reference proteome</keyword>
<dbReference type="OrthoDB" id="9829303at2"/>
<dbReference type="AlphaFoldDB" id="A0A2T5ITD7"/>
<dbReference type="Proteomes" id="UP000244223">
    <property type="component" value="Unassembled WGS sequence"/>
</dbReference>
<protein>
    <recommendedName>
        <fullName evidence="3">Phage terminase small subunit</fullName>
    </recommendedName>
</protein>
<organism evidence="1 2">
    <name type="scientific">Agitococcus lubricus</name>
    <dbReference type="NCBI Taxonomy" id="1077255"/>
    <lineage>
        <taxon>Bacteria</taxon>
        <taxon>Pseudomonadati</taxon>
        <taxon>Pseudomonadota</taxon>
        <taxon>Gammaproteobacteria</taxon>
        <taxon>Moraxellales</taxon>
        <taxon>Moraxellaceae</taxon>
        <taxon>Agitococcus</taxon>
    </lineage>
</organism>
<evidence type="ECO:0008006" key="3">
    <source>
        <dbReference type="Google" id="ProtNLM"/>
    </source>
</evidence>
<proteinExistence type="predicted"/>
<dbReference type="RefSeq" id="WP_107866937.1">
    <property type="nucleotide sequence ID" value="NZ_QAON01000024.1"/>
</dbReference>